<dbReference type="AlphaFoldDB" id="A0AAE3L1K7"/>
<feature type="transmembrane region" description="Helical" evidence="1">
    <location>
        <begin position="20"/>
        <end position="43"/>
    </location>
</feature>
<evidence type="ECO:0000313" key="3">
    <source>
        <dbReference type="Proteomes" id="UP001204445"/>
    </source>
</evidence>
<name>A0AAE3L1K7_9GAMM</name>
<gene>
    <name evidence="2" type="ORF">J2T55_001761</name>
</gene>
<sequence>MKQQIRKLALHQNAKVMAVWLAVSSLIFLLPMLVVTALTMPLVDQNGNPIEFPLFVFLLMPFFYLVFGYISIVIGCLIYNLLATYIGGIEFELTNSDEQKQD</sequence>
<reference evidence="2" key="1">
    <citation type="submission" date="2022-08" db="EMBL/GenBank/DDBJ databases">
        <title>Genomic Encyclopedia of Type Strains, Phase III (KMG-III): the genomes of soil and plant-associated and newly described type strains.</title>
        <authorList>
            <person name="Whitman W."/>
        </authorList>
    </citation>
    <scope>NUCLEOTIDE SEQUENCE</scope>
    <source>
        <strain evidence="2">HMT 1</strain>
    </source>
</reference>
<accession>A0AAE3L1K7</accession>
<dbReference type="EMBL" id="JANUCT010000011">
    <property type="protein sequence ID" value="MCS3903730.1"/>
    <property type="molecule type" value="Genomic_DNA"/>
</dbReference>
<keyword evidence="1" id="KW-1133">Transmembrane helix</keyword>
<proteinExistence type="predicted"/>
<keyword evidence="3" id="KW-1185">Reference proteome</keyword>
<evidence type="ECO:0008006" key="4">
    <source>
        <dbReference type="Google" id="ProtNLM"/>
    </source>
</evidence>
<dbReference type="Proteomes" id="UP001204445">
    <property type="component" value="Unassembled WGS sequence"/>
</dbReference>
<comment type="caution">
    <text evidence="2">The sequence shown here is derived from an EMBL/GenBank/DDBJ whole genome shotgun (WGS) entry which is preliminary data.</text>
</comment>
<keyword evidence="1" id="KW-0812">Transmembrane</keyword>
<dbReference type="RefSeq" id="WP_259055693.1">
    <property type="nucleotide sequence ID" value="NZ_JANUCT010000011.1"/>
</dbReference>
<feature type="transmembrane region" description="Helical" evidence="1">
    <location>
        <begin position="55"/>
        <end position="82"/>
    </location>
</feature>
<evidence type="ECO:0000313" key="2">
    <source>
        <dbReference type="EMBL" id="MCS3903730.1"/>
    </source>
</evidence>
<protein>
    <recommendedName>
        <fullName evidence="4">DUF3566 domain-containing protein</fullName>
    </recommendedName>
</protein>
<organism evidence="2 3">
    <name type="scientific">Methylohalomonas lacus</name>
    <dbReference type="NCBI Taxonomy" id="398773"/>
    <lineage>
        <taxon>Bacteria</taxon>
        <taxon>Pseudomonadati</taxon>
        <taxon>Pseudomonadota</taxon>
        <taxon>Gammaproteobacteria</taxon>
        <taxon>Methylohalomonadales</taxon>
        <taxon>Methylohalomonadaceae</taxon>
        <taxon>Methylohalomonas</taxon>
    </lineage>
</organism>
<keyword evidence="1" id="KW-0472">Membrane</keyword>
<evidence type="ECO:0000256" key="1">
    <source>
        <dbReference type="SAM" id="Phobius"/>
    </source>
</evidence>